<dbReference type="InterPro" id="IPR043502">
    <property type="entry name" value="DNA/RNA_pol_sf"/>
</dbReference>
<keyword evidence="3" id="KW-1185">Reference proteome</keyword>
<sequence length="338" mass="38834">MEEDNAPRSSDLLLGGPFLSTASTKIDIRSETLTMEFDREIVKFDVYDAISHPREILSVNRVDIIDSLVEETFESIYEDKFEFIVDDYKSLNELLSPSNTKLLPSVVQALDLELKPLLEHLKYAFLGKGNTLSIIVSNKLSKLEEESLIQVLQNHKEAIGWTITDLKGISPLTCTHRIYLEENTKPRREAQGRLNLNMIEVVKKEIIKLLDADIIYPISDSRWVSLVQVVPKKTGMIVKKNAEGDLVPTRVQNGWHVCIDYRKVNSYTRKDHFRLPFIDQMLERLAGKTQFCCLDGYSGFFQIPVALEDQEKTIFTFPFGTFTYRRMPFGLWNAPTTF</sequence>
<accession>A0ABR0MDN8</accession>
<dbReference type="SUPFAM" id="SSF56672">
    <property type="entry name" value="DNA/RNA polymerases"/>
    <property type="match status" value="1"/>
</dbReference>
<protein>
    <recommendedName>
        <fullName evidence="1">Reverse transcriptase domain-containing protein</fullName>
    </recommendedName>
</protein>
<organism evidence="2 3">
    <name type="scientific">Gossypium arboreum</name>
    <name type="common">Tree cotton</name>
    <name type="synonym">Gossypium nanking</name>
    <dbReference type="NCBI Taxonomy" id="29729"/>
    <lineage>
        <taxon>Eukaryota</taxon>
        <taxon>Viridiplantae</taxon>
        <taxon>Streptophyta</taxon>
        <taxon>Embryophyta</taxon>
        <taxon>Tracheophyta</taxon>
        <taxon>Spermatophyta</taxon>
        <taxon>Magnoliopsida</taxon>
        <taxon>eudicotyledons</taxon>
        <taxon>Gunneridae</taxon>
        <taxon>Pentapetalae</taxon>
        <taxon>rosids</taxon>
        <taxon>malvids</taxon>
        <taxon>Malvales</taxon>
        <taxon>Malvaceae</taxon>
        <taxon>Malvoideae</taxon>
        <taxon>Gossypium</taxon>
    </lineage>
</organism>
<evidence type="ECO:0000313" key="3">
    <source>
        <dbReference type="Proteomes" id="UP001358586"/>
    </source>
</evidence>
<dbReference type="Proteomes" id="UP001358586">
    <property type="component" value="Chromosome 13"/>
</dbReference>
<dbReference type="CDD" id="cd01647">
    <property type="entry name" value="RT_LTR"/>
    <property type="match status" value="1"/>
</dbReference>
<dbReference type="PANTHER" id="PTHR24559:SF445">
    <property type="entry name" value="RNA-DIRECTED DNA POLYMERASE HOMOLOG"/>
    <property type="match status" value="1"/>
</dbReference>
<dbReference type="PANTHER" id="PTHR24559">
    <property type="entry name" value="TRANSPOSON TY3-I GAG-POL POLYPROTEIN"/>
    <property type="match status" value="1"/>
</dbReference>
<dbReference type="EMBL" id="JARKNE010000013">
    <property type="protein sequence ID" value="KAK5771266.1"/>
    <property type="molecule type" value="Genomic_DNA"/>
</dbReference>
<evidence type="ECO:0000313" key="2">
    <source>
        <dbReference type="EMBL" id="KAK5771266.1"/>
    </source>
</evidence>
<dbReference type="InterPro" id="IPR000477">
    <property type="entry name" value="RT_dom"/>
</dbReference>
<dbReference type="Pfam" id="PF00078">
    <property type="entry name" value="RVT_1"/>
    <property type="match status" value="1"/>
</dbReference>
<reference evidence="2 3" key="1">
    <citation type="submission" date="2023-03" db="EMBL/GenBank/DDBJ databases">
        <title>WGS of Gossypium arboreum.</title>
        <authorList>
            <person name="Yu D."/>
        </authorList>
    </citation>
    <scope>NUCLEOTIDE SEQUENCE [LARGE SCALE GENOMIC DNA]</scope>
    <source>
        <tissue evidence="2">Leaf</tissue>
    </source>
</reference>
<name>A0ABR0MDN8_GOSAR</name>
<gene>
    <name evidence="2" type="ORF">PVK06_047456</name>
</gene>
<dbReference type="InterPro" id="IPR053134">
    <property type="entry name" value="RNA-dir_DNA_polymerase"/>
</dbReference>
<proteinExistence type="predicted"/>
<feature type="domain" description="Reverse transcriptase" evidence="1">
    <location>
        <begin position="252"/>
        <end position="338"/>
    </location>
</feature>
<dbReference type="Gene3D" id="3.10.10.10">
    <property type="entry name" value="HIV Type 1 Reverse Transcriptase, subunit A, domain 1"/>
    <property type="match status" value="1"/>
</dbReference>
<evidence type="ECO:0000259" key="1">
    <source>
        <dbReference type="Pfam" id="PF00078"/>
    </source>
</evidence>
<comment type="caution">
    <text evidence="2">The sequence shown here is derived from an EMBL/GenBank/DDBJ whole genome shotgun (WGS) entry which is preliminary data.</text>
</comment>